<evidence type="ECO:0000256" key="1">
    <source>
        <dbReference type="SAM" id="MobiDB-lite"/>
    </source>
</evidence>
<dbReference type="Proteomes" id="UP000800235">
    <property type="component" value="Unassembled WGS sequence"/>
</dbReference>
<evidence type="ECO:0000313" key="2">
    <source>
        <dbReference type="EMBL" id="KAF2429904.1"/>
    </source>
</evidence>
<reference evidence="2" key="1">
    <citation type="journal article" date="2020" name="Stud. Mycol.">
        <title>101 Dothideomycetes genomes: a test case for predicting lifestyles and emergence of pathogens.</title>
        <authorList>
            <person name="Haridas S."/>
            <person name="Albert R."/>
            <person name="Binder M."/>
            <person name="Bloem J."/>
            <person name="Labutti K."/>
            <person name="Salamov A."/>
            <person name="Andreopoulos B."/>
            <person name="Baker S."/>
            <person name="Barry K."/>
            <person name="Bills G."/>
            <person name="Bluhm B."/>
            <person name="Cannon C."/>
            <person name="Castanera R."/>
            <person name="Culley D."/>
            <person name="Daum C."/>
            <person name="Ezra D."/>
            <person name="Gonzalez J."/>
            <person name="Henrissat B."/>
            <person name="Kuo A."/>
            <person name="Liang C."/>
            <person name="Lipzen A."/>
            <person name="Lutzoni F."/>
            <person name="Magnuson J."/>
            <person name="Mondo S."/>
            <person name="Nolan M."/>
            <person name="Ohm R."/>
            <person name="Pangilinan J."/>
            <person name="Park H.-J."/>
            <person name="Ramirez L."/>
            <person name="Alfaro M."/>
            <person name="Sun H."/>
            <person name="Tritt A."/>
            <person name="Yoshinaga Y."/>
            <person name="Zwiers L.-H."/>
            <person name="Turgeon B."/>
            <person name="Goodwin S."/>
            <person name="Spatafora J."/>
            <person name="Crous P."/>
            <person name="Grigoriev I."/>
        </authorList>
    </citation>
    <scope>NUCLEOTIDE SEQUENCE</scope>
    <source>
        <strain evidence="2">CBS 130266</strain>
    </source>
</reference>
<dbReference type="AlphaFoldDB" id="A0A9P4TX23"/>
<accession>A0A9P4TX23</accession>
<organism evidence="2 3">
    <name type="scientific">Tothia fuscella</name>
    <dbReference type="NCBI Taxonomy" id="1048955"/>
    <lineage>
        <taxon>Eukaryota</taxon>
        <taxon>Fungi</taxon>
        <taxon>Dikarya</taxon>
        <taxon>Ascomycota</taxon>
        <taxon>Pezizomycotina</taxon>
        <taxon>Dothideomycetes</taxon>
        <taxon>Pleosporomycetidae</taxon>
        <taxon>Venturiales</taxon>
        <taxon>Cylindrosympodiaceae</taxon>
        <taxon>Tothia</taxon>
    </lineage>
</organism>
<comment type="caution">
    <text evidence="2">The sequence shown here is derived from an EMBL/GenBank/DDBJ whole genome shotgun (WGS) entry which is preliminary data.</text>
</comment>
<feature type="compositionally biased region" description="Polar residues" evidence="1">
    <location>
        <begin position="294"/>
        <end position="310"/>
    </location>
</feature>
<evidence type="ECO:0000313" key="3">
    <source>
        <dbReference type="Proteomes" id="UP000800235"/>
    </source>
</evidence>
<feature type="region of interest" description="Disordered" evidence="1">
    <location>
        <begin position="287"/>
        <end position="310"/>
    </location>
</feature>
<gene>
    <name evidence="2" type="ORF">EJ08DRAFT_650115</name>
</gene>
<keyword evidence="3" id="KW-1185">Reference proteome</keyword>
<sequence length="360" mass="41035">MRATAMSSTTSQSGERTFDLLGLPRELRDMIIKEYLRSLPKTAMTGFFKRPDTTILPRALARHIPTGEPQYHNLLYACKQVSTEYLESVRDHGITGIFYISQGNIRHQKTTPRAFKKYWKTTPQMNSLFRHVEIELVWDMAARSLIGGAKNTWIDPISNLIVELTNIESLEFIINTPRGANLLGHMPDLVFERIYALCSKMSHVNRIDLIAYPISYQFVRANESEWNVTADDLKAWDWTNRTRTHGRRITTLLQHITPRFATRSPAPASTASWKSLQATTITTICEDPTDTDNSKNCSSPPRLSSTFSPSGQIRSHSFILLRFETLQSRQSGQPTFVGFRKILLGPFFCVDVVKLLIPLR</sequence>
<protein>
    <submittedName>
        <fullName evidence="2">Uncharacterized protein</fullName>
    </submittedName>
</protein>
<name>A0A9P4TX23_9PEZI</name>
<dbReference type="EMBL" id="MU007043">
    <property type="protein sequence ID" value="KAF2429904.1"/>
    <property type="molecule type" value="Genomic_DNA"/>
</dbReference>
<proteinExistence type="predicted"/>